<dbReference type="SUPFAM" id="SSF56235">
    <property type="entry name" value="N-terminal nucleophile aminohydrolases (Ntn hydrolases)"/>
    <property type="match status" value="1"/>
</dbReference>
<keyword evidence="3" id="KW-0378">Hydrolase</keyword>
<proteinExistence type="inferred from homology"/>
<dbReference type="PANTHER" id="PTHR43199">
    <property type="entry name" value="GLUTATHIONE HYDROLASE"/>
    <property type="match status" value="1"/>
</dbReference>
<evidence type="ECO:0000256" key="1">
    <source>
        <dbReference type="ARBA" id="ARBA00009381"/>
    </source>
</evidence>
<keyword evidence="8" id="KW-1185">Reference proteome</keyword>
<dbReference type="GO" id="GO:0016740">
    <property type="term" value="F:transferase activity"/>
    <property type="evidence" value="ECO:0007669"/>
    <property type="project" value="UniProtKB-KW"/>
</dbReference>
<reference evidence="8" key="1">
    <citation type="submission" date="2016-05" db="EMBL/GenBank/DDBJ databases">
        <authorList>
            <person name="Liu B."/>
            <person name="Wang J."/>
            <person name="Zhu Y."/>
            <person name="Liu G."/>
            <person name="Chen Q."/>
            <person name="Chen Z."/>
            <person name="Lan J."/>
            <person name="Che J."/>
            <person name="Ge C."/>
            <person name="Shi H."/>
            <person name="Pan Z."/>
            <person name="Liu X."/>
        </authorList>
    </citation>
    <scope>NUCLEOTIDE SEQUENCE [LARGE SCALE GENOMIC DNA]</scope>
    <source>
        <strain evidence="8">FJAT-27215</strain>
    </source>
</reference>
<protein>
    <submittedName>
        <fullName evidence="7">Capsular biosynthesis protein</fullName>
    </submittedName>
</protein>
<keyword evidence="4" id="KW-0865">Zymogen</keyword>
<dbReference type="Pfam" id="PF01019">
    <property type="entry name" value="G_glu_transpept"/>
    <property type="match status" value="1"/>
</dbReference>
<dbReference type="Gene3D" id="3.60.20.40">
    <property type="match status" value="1"/>
</dbReference>
<gene>
    <name evidence="7" type="ORF">A8F95_09655</name>
</gene>
<comment type="caution">
    <text evidence="7">The sequence shown here is derived from an EMBL/GenBank/DDBJ whole genome shotgun (WGS) entry which is preliminary data.</text>
</comment>
<keyword evidence="2" id="KW-0808">Transferase</keyword>
<evidence type="ECO:0000313" key="7">
    <source>
        <dbReference type="EMBL" id="OCA84965.1"/>
    </source>
</evidence>
<dbReference type="Gene3D" id="1.10.246.230">
    <property type="match status" value="1"/>
</dbReference>
<dbReference type="EMBL" id="MAYT01000027">
    <property type="protein sequence ID" value="OCA84965.1"/>
    <property type="molecule type" value="Genomic_DNA"/>
</dbReference>
<sequence>MNFHTLGKLIVLICLLINLAGCASTSPLPDSTKSRDKKTNEPYGVSSSNPIAIDAGMSVLENGGNAVDAAIAISYVLGVVEPFGSGLGGGGGMLIAPVSGEAHFIDYRETAPSTTEGESYSGIPGLVAGMQYAHDQYGSLTMKTLLQPAIDYAENGFRVDQGLNARLANAKSRVYSSETSLFYPNGKAIKPGQTLIQKDLAKTLKIIQKEGPDGFYKGEIAQGIKGMTNISLKDLKKYQVKERRPVQGTYAGYDVYTAPPPFSGVTLLQMLKLAEETNLSQSPSEAKYLKQMEAIVETAYEERAEHIADDVDAERAERLIENDHITKLKNDIQSGRLRNERNNLEEHESTTHFVVIDKEGTVVSATNTLSNFFGSGNYTNGFFLNDQLKNFGESGINAREPFKRSRTFTAPTVLKKQGEETIGIGSPGGNRIPQILMQVLYSYRTEENTFQTIIDRGRFAFSHNIIYTEFLFSKETTKALEKDGFEIVHKVSPMYYGGVQVLLKNEENNTISGAGDPRRNGSWKAEQQE</sequence>
<dbReference type="RefSeq" id="WP_077247361.1">
    <property type="nucleotide sequence ID" value="NZ_MAYT01000027.1"/>
</dbReference>
<dbReference type="InterPro" id="IPR043137">
    <property type="entry name" value="GGT_ssub_C"/>
</dbReference>
<feature type="signal peptide" evidence="6">
    <location>
        <begin position="1"/>
        <end position="23"/>
    </location>
</feature>
<feature type="region of interest" description="Disordered" evidence="5">
    <location>
        <begin position="509"/>
        <end position="529"/>
    </location>
</feature>
<keyword evidence="6" id="KW-0732">Signal</keyword>
<evidence type="ECO:0000256" key="2">
    <source>
        <dbReference type="ARBA" id="ARBA00022679"/>
    </source>
</evidence>
<evidence type="ECO:0000256" key="5">
    <source>
        <dbReference type="SAM" id="MobiDB-lite"/>
    </source>
</evidence>
<dbReference type="AlphaFoldDB" id="A0A1B9AMA3"/>
<dbReference type="PRINTS" id="PR01210">
    <property type="entry name" value="GGTRANSPTASE"/>
</dbReference>
<feature type="chain" id="PRO_5008622082" evidence="6">
    <location>
        <begin position="24"/>
        <end position="529"/>
    </location>
</feature>
<accession>A0A1B9AMA3</accession>
<evidence type="ECO:0000256" key="3">
    <source>
        <dbReference type="ARBA" id="ARBA00022801"/>
    </source>
</evidence>
<dbReference type="Proteomes" id="UP000092578">
    <property type="component" value="Unassembled WGS sequence"/>
</dbReference>
<evidence type="ECO:0000256" key="6">
    <source>
        <dbReference type="SAM" id="SignalP"/>
    </source>
</evidence>
<dbReference type="InterPro" id="IPR029055">
    <property type="entry name" value="Ntn_hydrolases_N"/>
</dbReference>
<dbReference type="PANTHER" id="PTHR43199:SF1">
    <property type="entry name" value="GLUTATHIONE HYDROLASE PROENZYME"/>
    <property type="match status" value="1"/>
</dbReference>
<dbReference type="InterPro" id="IPR051792">
    <property type="entry name" value="GGT_bact"/>
</dbReference>
<evidence type="ECO:0000256" key="4">
    <source>
        <dbReference type="ARBA" id="ARBA00023145"/>
    </source>
</evidence>
<dbReference type="GO" id="GO:0016787">
    <property type="term" value="F:hydrolase activity"/>
    <property type="evidence" value="ECO:0007669"/>
    <property type="project" value="UniProtKB-KW"/>
</dbReference>
<feature type="region of interest" description="Disordered" evidence="5">
    <location>
        <begin position="26"/>
        <end position="45"/>
    </location>
</feature>
<organism evidence="7 8">
    <name type="scientific">Pseudobacillus wudalianchiensis</name>
    <dbReference type="NCBI Taxonomy" id="1743143"/>
    <lineage>
        <taxon>Bacteria</taxon>
        <taxon>Bacillati</taxon>
        <taxon>Bacillota</taxon>
        <taxon>Bacilli</taxon>
        <taxon>Bacillales</taxon>
        <taxon>Bacillaceae</taxon>
        <taxon>Pseudobacillus</taxon>
    </lineage>
</organism>
<comment type="similarity">
    <text evidence="1">Belongs to the gamma-glutamyltransferase family.</text>
</comment>
<evidence type="ECO:0000313" key="8">
    <source>
        <dbReference type="Proteomes" id="UP000092578"/>
    </source>
</evidence>
<name>A0A1B9AMA3_9BACI</name>